<dbReference type="Pfam" id="PF01207">
    <property type="entry name" value="Dus"/>
    <property type="match status" value="1"/>
</dbReference>
<organism evidence="16 17">
    <name type="scientific">Heterodera schachtii</name>
    <name type="common">Sugarbeet cyst nematode worm</name>
    <name type="synonym">Tylenchus schachtii</name>
    <dbReference type="NCBI Taxonomy" id="97005"/>
    <lineage>
        <taxon>Eukaryota</taxon>
        <taxon>Metazoa</taxon>
        <taxon>Ecdysozoa</taxon>
        <taxon>Nematoda</taxon>
        <taxon>Chromadorea</taxon>
        <taxon>Rhabditida</taxon>
        <taxon>Tylenchina</taxon>
        <taxon>Tylenchomorpha</taxon>
        <taxon>Tylenchoidea</taxon>
        <taxon>Heteroderidae</taxon>
        <taxon>Heteroderinae</taxon>
        <taxon>Heterodera</taxon>
    </lineage>
</organism>
<evidence type="ECO:0000256" key="5">
    <source>
        <dbReference type="ARBA" id="ARBA00022857"/>
    </source>
</evidence>
<keyword evidence="7" id="KW-0520">NAD</keyword>
<comment type="catalytic activity">
    <reaction evidence="10">
        <text>5,6-dihydrouridine(17) in tRNA + NAD(+) = uridine(17) in tRNA + NADH + H(+)</text>
        <dbReference type="Rhea" id="RHEA:53372"/>
        <dbReference type="Rhea" id="RHEA-COMP:13541"/>
        <dbReference type="Rhea" id="RHEA-COMP:13542"/>
        <dbReference type="ChEBI" id="CHEBI:15378"/>
        <dbReference type="ChEBI" id="CHEBI:57540"/>
        <dbReference type="ChEBI" id="CHEBI:57945"/>
        <dbReference type="ChEBI" id="CHEBI:65315"/>
        <dbReference type="ChEBI" id="CHEBI:74443"/>
        <dbReference type="EC" id="1.3.1.88"/>
    </reaction>
    <physiologicalReaction direction="right-to-left" evidence="10">
        <dbReference type="Rhea" id="RHEA:53374"/>
    </physiologicalReaction>
</comment>
<evidence type="ECO:0000256" key="13">
    <source>
        <dbReference type="ARBA" id="ARBA00049467"/>
    </source>
</evidence>
<keyword evidence="4" id="KW-0819">tRNA processing</keyword>
<keyword evidence="6" id="KW-0560">Oxidoreductase</keyword>
<keyword evidence="2" id="KW-0285">Flavoprotein</keyword>
<comment type="similarity">
    <text evidence="8">Belongs to the Dus family. Dus1 subfamily.</text>
</comment>
<dbReference type="AlphaFoldDB" id="A0ABD2IX54"/>
<evidence type="ECO:0000256" key="4">
    <source>
        <dbReference type="ARBA" id="ARBA00022694"/>
    </source>
</evidence>
<feature type="domain" description="DUS-like FMN-binding" evidence="15">
    <location>
        <begin position="72"/>
        <end position="300"/>
    </location>
</feature>
<feature type="compositionally biased region" description="Basic residues" evidence="14">
    <location>
        <begin position="447"/>
        <end position="458"/>
    </location>
</feature>
<dbReference type="GO" id="GO:0002943">
    <property type="term" value="P:tRNA dihydrouridine synthesis"/>
    <property type="evidence" value="ECO:0007669"/>
    <property type="project" value="UniProtKB-ARBA"/>
</dbReference>
<evidence type="ECO:0000256" key="3">
    <source>
        <dbReference type="ARBA" id="ARBA00022643"/>
    </source>
</evidence>
<evidence type="ECO:0000256" key="2">
    <source>
        <dbReference type="ARBA" id="ARBA00022630"/>
    </source>
</evidence>
<evidence type="ECO:0000313" key="16">
    <source>
        <dbReference type="EMBL" id="KAL3082772.1"/>
    </source>
</evidence>
<comment type="catalytic activity">
    <reaction evidence="11">
        <text>5,6-dihydrouridine(16) in tRNA + NADP(+) = uridine(16) in tRNA + NADPH + H(+)</text>
        <dbReference type="Rhea" id="RHEA:53376"/>
        <dbReference type="Rhea" id="RHEA-COMP:13543"/>
        <dbReference type="Rhea" id="RHEA-COMP:13544"/>
        <dbReference type="ChEBI" id="CHEBI:15378"/>
        <dbReference type="ChEBI" id="CHEBI:57783"/>
        <dbReference type="ChEBI" id="CHEBI:58349"/>
        <dbReference type="ChEBI" id="CHEBI:65315"/>
        <dbReference type="ChEBI" id="CHEBI:74443"/>
        <dbReference type="EC" id="1.3.1.88"/>
    </reaction>
    <physiologicalReaction direction="right-to-left" evidence="11">
        <dbReference type="Rhea" id="RHEA:53378"/>
    </physiologicalReaction>
</comment>
<dbReference type="GO" id="GO:0016491">
    <property type="term" value="F:oxidoreductase activity"/>
    <property type="evidence" value="ECO:0007669"/>
    <property type="project" value="UniProtKB-KW"/>
</dbReference>
<dbReference type="PANTHER" id="PTHR11082">
    <property type="entry name" value="TRNA-DIHYDROURIDINE SYNTHASE"/>
    <property type="match status" value="1"/>
</dbReference>
<evidence type="ECO:0000256" key="9">
    <source>
        <dbReference type="ARBA" id="ARBA00038890"/>
    </source>
</evidence>
<evidence type="ECO:0000256" key="8">
    <source>
        <dbReference type="ARBA" id="ARBA00038313"/>
    </source>
</evidence>
<keyword evidence="17" id="KW-1185">Reference proteome</keyword>
<name>A0ABD2IX54_HETSC</name>
<dbReference type="InterPro" id="IPR035587">
    <property type="entry name" value="DUS-like_FMN-bd"/>
</dbReference>
<evidence type="ECO:0000256" key="12">
    <source>
        <dbReference type="ARBA" id="ARBA00048934"/>
    </source>
</evidence>
<evidence type="ECO:0000256" key="14">
    <source>
        <dbReference type="SAM" id="MobiDB-lite"/>
    </source>
</evidence>
<dbReference type="CDD" id="cd02801">
    <property type="entry name" value="DUS_like_FMN"/>
    <property type="match status" value="1"/>
</dbReference>
<dbReference type="EC" id="1.3.1.88" evidence="9"/>
<evidence type="ECO:0000256" key="10">
    <source>
        <dbReference type="ARBA" id="ARBA00047287"/>
    </source>
</evidence>
<dbReference type="EMBL" id="JBICCN010000254">
    <property type="protein sequence ID" value="KAL3082772.1"/>
    <property type="molecule type" value="Genomic_DNA"/>
</dbReference>
<keyword evidence="3" id="KW-0288">FMN</keyword>
<reference evidence="16 17" key="1">
    <citation type="submission" date="2024-10" db="EMBL/GenBank/DDBJ databases">
        <authorList>
            <person name="Kim D."/>
        </authorList>
    </citation>
    <scope>NUCLEOTIDE SEQUENCE [LARGE SCALE GENOMIC DNA]</scope>
    <source>
        <strain evidence="16">Taebaek</strain>
    </source>
</reference>
<dbReference type="InterPro" id="IPR013785">
    <property type="entry name" value="Aldolase_TIM"/>
</dbReference>
<dbReference type="Proteomes" id="UP001620645">
    <property type="component" value="Unassembled WGS sequence"/>
</dbReference>
<feature type="region of interest" description="Disordered" evidence="14">
    <location>
        <begin position="442"/>
        <end position="463"/>
    </location>
</feature>
<proteinExistence type="inferred from homology"/>
<accession>A0ABD2IX54</accession>
<keyword evidence="5" id="KW-0521">NADP</keyword>
<evidence type="ECO:0000256" key="11">
    <source>
        <dbReference type="ARBA" id="ARBA00047652"/>
    </source>
</evidence>
<dbReference type="InterPro" id="IPR018517">
    <property type="entry name" value="tRNA_hU_synthase_CS"/>
</dbReference>
<comment type="catalytic activity">
    <reaction evidence="13">
        <text>5,6-dihydrouridine(17) in tRNA + NADP(+) = uridine(17) in tRNA + NADPH + H(+)</text>
        <dbReference type="Rhea" id="RHEA:53368"/>
        <dbReference type="Rhea" id="RHEA-COMP:13541"/>
        <dbReference type="Rhea" id="RHEA-COMP:13542"/>
        <dbReference type="ChEBI" id="CHEBI:15378"/>
        <dbReference type="ChEBI" id="CHEBI:57783"/>
        <dbReference type="ChEBI" id="CHEBI:58349"/>
        <dbReference type="ChEBI" id="CHEBI:65315"/>
        <dbReference type="ChEBI" id="CHEBI:74443"/>
        <dbReference type="EC" id="1.3.1.88"/>
    </reaction>
    <physiologicalReaction direction="right-to-left" evidence="13">
        <dbReference type="Rhea" id="RHEA:53370"/>
    </physiologicalReaction>
</comment>
<gene>
    <name evidence="16" type="ORF">niasHS_010574</name>
</gene>
<dbReference type="SUPFAM" id="SSF51395">
    <property type="entry name" value="FMN-linked oxidoreductases"/>
    <property type="match status" value="1"/>
</dbReference>
<sequence>MDQNAPQFGIDVLPSCSSVDEQKPADQQSSAEIICFVRKDAIIRPSAPFGAHFLQWKSSFWRERITSIKNVVAPMVDQSELAFRMMLRSHSAHLCYTPMIHAHLFVTDPTYRKTSFTTVDTDRPLIVQFCANDPQTFLSACRLVEGKCDGVDLNLGCPQLIAKKGRYGAFLQESPELIESMISAVHRHCHLPISAKIRVLHNLSSTIEYARRIEAAGASLLTVHGRTREQKGANTGLANWSIIKAIKQKLNIPIIANGNIQMPGDVERCIAETGIDAVMSAEGVLNNPHLFDGKTPFSFEFADRYKTGTSAIRAHLFHICHYSFLKYDDLRERNAIICSLSEFSENIGKLRERCQLEVLTNANHSDDICWSASVQQCCPNFESLQQMVLSTPHFFCKPYVRQMLKCAAEAPENGDDVPNLPASVSAYREKRRAEIERLAKEAGVSKRQIRKREKRKRGQTKEQNRKQTYPKCERCQQPAGVNCHWTMCRRCCKWTCAKQWKDREGEGIGQRTDEVTAQDEKYCKVHGFTPKMMAEKWKRTTTPPNASE</sequence>
<evidence type="ECO:0000256" key="6">
    <source>
        <dbReference type="ARBA" id="ARBA00023002"/>
    </source>
</evidence>
<protein>
    <recommendedName>
        <fullName evidence="9">tRNA-dihydrouridine(16/17) synthase [NAD(P)(+)]</fullName>
        <ecNumber evidence="9">1.3.1.88</ecNumber>
    </recommendedName>
</protein>
<dbReference type="Gene3D" id="3.20.20.70">
    <property type="entry name" value="Aldolase class I"/>
    <property type="match status" value="1"/>
</dbReference>
<comment type="caution">
    <text evidence="16">The sequence shown here is derived from an EMBL/GenBank/DDBJ whole genome shotgun (WGS) entry which is preliminary data.</text>
</comment>
<evidence type="ECO:0000313" key="17">
    <source>
        <dbReference type="Proteomes" id="UP001620645"/>
    </source>
</evidence>
<evidence type="ECO:0000259" key="15">
    <source>
        <dbReference type="Pfam" id="PF01207"/>
    </source>
</evidence>
<dbReference type="PANTHER" id="PTHR11082:SF5">
    <property type="entry name" value="TRNA-DIHYDROURIDINE(16_17) SYNTHASE [NAD(P)(+)]-LIKE"/>
    <property type="match status" value="1"/>
</dbReference>
<comment type="cofactor">
    <cofactor evidence="1">
        <name>FMN</name>
        <dbReference type="ChEBI" id="CHEBI:58210"/>
    </cofactor>
</comment>
<comment type="catalytic activity">
    <reaction evidence="12">
        <text>5,6-dihydrouridine(16) in tRNA + NAD(+) = uridine(16) in tRNA + NADH + H(+)</text>
        <dbReference type="Rhea" id="RHEA:53380"/>
        <dbReference type="Rhea" id="RHEA-COMP:13543"/>
        <dbReference type="Rhea" id="RHEA-COMP:13544"/>
        <dbReference type="ChEBI" id="CHEBI:15378"/>
        <dbReference type="ChEBI" id="CHEBI:57540"/>
        <dbReference type="ChEBI" id="CHEBI:57945"/>
        <dbReference type="ChEBI" id="CHEBI:65315"/>
        <dbReference type="ChEBI" id="CHEBI:74443"/>
        <dbReference type="EC" id="1.3.1.88"/>
    </reaction>
    <physiologicalReaction direction="right-to-left" evidence="12">
        <dbReference type="Rhea" id="RHEA:53382"/>
    </physiologicalReaction>
</comment>
<evidence type="ECO:0000256" key="1">
    <source>
        <dbReference type="ARBA" id="ARBA00001917"/>
    </source>
</evidence>
<dbReference type="PROSITE" id="PS01136">
    <property type="entry name" value="UPF0034"/>
    <property type="match status" value="1"/>
</dbReference>
<evidence type="ECO:0000256" key="7">
    <source>
        <dbReference type="ARBA" id="ARBA00023027"/>
    </source>
</evidence>